<sequence length="86" mass="9078">MRLIEYYGCGTCHTVPGVRGADGLVGPPLAGIGDRSYLGGQLTNNAINMQRWIRDPQAVAPGTAMPSLGVTEADAQDLTAFLFTLK</sequence>
<evidence type="ECO:0000259" key="5">
    <source>
        <dbReference type="PROSITE" id="PS51007"/>
    </source>
</evidence>
<evidence type="ECO:0000313" key="6">
    <source>
        <dbReference type="EMBL" id="PZG02481.1"/>
    </source>
</evidence>
<dbReference type="InterPro" id="IPR036909">
    <property type="entry name" value="Cyt_c-like_dom_sf"/>
</dbReference>
<dbReference type="GO" id="GO:0009055">
    <property type="term" value="F:electron transfer activity"/>
    <property type="evidence" value="ECO:0007669"/>
    <property type="project" value="InterPro"/>
</dbReference>
<dbReference type="EMBL" id="POUB01000008">
    <property type="protein sequence ID" value="PZG02481.1"/>
    <property type="molecule type" value="Genomic_DNA"/>
</dbReference>
<keyword evidence="1 4" id="KW-0349">Heme</keyword>
<keyword evidence="7" id="KW-1185">Reference proteome</keyword>
<protein>
    <submittedName>
        <fullName evidence="6">Cytochrome C</fullName>
    </submittedName>
</protein>
<dbReference type="Proteomes" id="UP000248749">
    <property type="component" value="Unassembled WGS sequence"/>
</dbReference>
<dbReference type="SUPFAM" id="SSF46626">
    <property type="entry name" value="Cytochrome c"/>
    <property type="match status" value="1"/>
</dbReference>
<evidence type="ECO:0000256" key="3">
    <source>
        <dbReference type="ARBA" id="ARBA00023004"/>
    </source>
</evidence>
<evidence type="ECO:0000313" key="7">
    <source>
        <dbReference type="Proteomes" id="UP000248749"/>
    </source>
</evidence>
<dbReference type="Pfam" id="PF00034">
    <property type="entry name" value="Cytochrom_C"/>
    <property type="match status" value="1"/>
</dbReference>
<comment type="caution">
    <text evidence="6">The sequence shown here is derived from an EMBL/GenBank/DDBJ whole genome shotgun (WGS) entry which is preliminary data.</text>
</comment>
<keyword evidence="3 4" id="KW-0408">Iron</keyword>
<keyword evidence="2 4" id="KW-0479">Metal-binding</keyword>
<feature type="domain" description="Cytochrome c" evidence="5">
    <location>
        <begin position="1"/>
        <end position="86"/>
    </location>
</feature>
<name>A0A2W2CX28_9ACTN</name>
<dbReference type="OrthoDB" id="3540130at2"/>
<dbReference type="Gene3D" id="1.10.760.10">
    <property type="entry name" value="Cytochrome c-like domain"/>
    <property type="match status" value="1"/>
</dbReference>
<reference evidence="6 7" key="1">
    <citation type="submission" date="2018-01" db="EMBL/GenBank/DDBJ databases">
        <title>Draft genome sequence of Salinispora sp. 13K206.</title>
        <authorList>
            <person name="Sahin N."/>
            <person name="Saygin H."/>
            <person name="Ay H."/>
        </authorList>
    </citation>
    <scope>NUCLEOTIDE SEQUENCE [LARGE SCALE GENOMIC DNA]</scope>
    <source>
        <strain evidence="6 7">13K206</strain>
    </source>
</reference>
<evidence type="ECO:0000256" key="2">
    <source>
        <dbReference type="ARBA" id="ARBA00022723"/>
    </source>
</evidence>
<evidence type="ECO:0000256" key="1">
    <source>
        <dbReference type="ARBA" id="ARBA00022617"/>
    </source>
</evidence>
<dbReference type="AlphaFoldDB" id="A0A2W2CX28"/>
<organism evidence="6 7">
    <name type="scientific">Micromonospora deserti</name>
    <dbReference type="NCBI Taxonomy" id="2070366"/>
    <lineage>
        <taxon>Bacteria</taxon>
        <taxon>Bacillati</taxon>
        <taxon>Actinomycetota</taxon>
        <taxon>Actinomycetes</taxon>
        <taxon>Micromonosporales</taxon>
        <taxon>Micromonosporaceae</taxon>
        <taxon>Micromonospora</taxon>
    </lineage>
</organism>
<proteinExistence type="predicted"/>
<dbReference type="GO" id="GO:0046872">
    <property type="term" value="F:metal ion binding"/>
    <property type="evidence" value="ECO:0007669"/>
    <property type="project" value="UniProtKB-KW"/>
</dbReference>
<gene>
    <name evidence="6" type="ORF">C1I99_02300</name>
</gene>
<accession>A0A2W2CX28</accession>
<evidence type="ECO:0000256" key="4">
    <source>
        <dbReference type="PROSITE-ProRule" id="PRU00433"/>
    </source>
</evidence>
<dbReference type="PROSITE" id="PS51007">
    <property type="entry name" value="CYTC"/>
    <property type="match status" value="1"/>
</dbReference>
<dbReference type="GO" id="GO:0020037">
    <property type="term" value="F:heme binding"/>
    <property type="evidence" value="ECO:0007669"/>
    <property type="project" value="InterPro"/>
</dbReference>
<dbReference type="InterPro" id="IPR009056">
    <property type="entry name" value="Cyt_c-like_dom"/>
</dbReference>